<evidence type="ECO:0000313" key="4">
    <source>
        <dbReference type="Proteomes" id="UP000598467"/>
    </source>
</evidence>
<accession>A0A926S956</accession>
<evidence type="ECO:0000313" key="3">
    <source>
        <dbReference type="EMBL" id="MBD1546114.1"/>
    </source>
</evidence>
<keyword evidence="2" id="KW-1133">Transmembrane helix</keyword>
<feature type="transmembrane region" description="Helical" evidence="2">
    <location>
        <begin position="229"/>
        <end position="249"/>
    </location>
</feature>
<feature type="region of interest" description="Disordered" evidence="1">
    <location>
        <begin position="1"/>
        <end position="32"/>
    </location>
</feature>
<dbReference type="EMBL" id="JABFCZ010000007">
    <property type="protein sequence ID" value="MBD1546114.1"/>
    <property type="molecule type" value="Genomic_DNA"/>
</dbReference>
<organism evidence="3 4">
    <name type="scientific">Roseibium aggregatum</name>
    <dbReference type="NCBI Taxonomy" id="187304"/>
    <lineage>
        <taxon>Bacteria</taxon>
        <taxon>Pseudomonadati</taxon>
        <taxon>Pseudomonadota</taxon>
        <taxon>Alphaproteobacteria</taxon>
        <taxon>Hyphomicrobiales</taxon>
        <taxon>Stappiaceae</taxon>
        <taxon>Roseibium</taxon>
    </lineage>
</organism>
<feature type="region of interest" description="Disordered" evidence="1">
    <location>
        <begin position="146"/>
        <end position="165"/>
    </location>
</feature>
<keyword evidence="2" id="KW-0812">Transmembrane</keyword>
<dbReference type="AlphaFoldDB" id="A0A926S956"/>
<sequence>MTAGRHSRLPRESESETGGRLPGGEQSGLAGPVQVSRDDVRLALHKVLNSPEFSSVVQLRSFLNYVVSKAIEDRLDEIKGYTIAVEALGRDVSFNPVTDPIVRVEAARLRRRLTKYYTGSGKKDPIVIEIPKGSYVPVFEVRRNGIGSTSPSPDTLPEQTGRPCEDANPARLSRIAGQIHSDTDSAIAKVPSETPASETAALAECAENRPATAANVTIAAGTDLHKIRLPVAIGIMVLAFVAGYAFGAFL</sequence>
<proteinExistence type="predicted"/>
<evidence type="ECO:0000256" key="2">
    <source>
        <dbReference type="SAM" id="Phobius"/>
    </source>
</evidence>
<gene>
    <name evidence="3" type="ORF">HK439_07565</name>
</gene>
<reference evidence="3" key="1">
    <citation type="submission" date="2020-05" db="EMBL/GenBank/DDBJ databases">
        <title>Identification of trans-AT polyketide cluster in two marine bacteria, producers of a novel glutaramide-containing polyketide sesbanimide D and analogs.</title>
        <authorList>
            <person name="Kacar D."/>
            <person name="Rodriguez P."/>
            <person name="Canedo L."/>
            <person name="Gonzalez E."/>
            <person name="Galan B."/>
            <person name="De La Calle F."/>
            <person name="Garcia J.L."/>
        </authorList>
    </citation>
    <scope>NUCLEOTIDE SEQUENCE</scope>
    <source>
        <strain evidence="3">PHM038</strain>
    </source>
</reference>
<keyword evidence="2" id="KW-0472">Membrane</keyword>
<comment type="caution">
    <text evidence="3">The sequence shown here is derived from an EMBL/GenBank/DDBJ whole genome shotgun (WGS) entry which is preliminary data.</text>
</comment>
<evidence type="ECO:0000256" key="1">
    <source>
        <dbReference type="SAM" id="MobiDB-lite"/>
    </source>
</evidence>
<dbReference type="RefSeq" id="WP_190290785.1">
    <property type="nucleotide sequence ID" value="NZ_JABFCZ010000007.1"/>
</dbReference>
<name>A0A926S956_9HYPH</name>
<protein>
    <submittedName>
        <fullName evidence="3">Uncharacterized protein</fullName>
    </submittedName>
</protein>
<dbReference type="Proteomes" id="UP000598467">
    <property type="component" value="Unassembled WGS sequence"/>
</dbReference>